<feature type="binding site" evidence="5">
    <location>
        <begin position="99"/>
        <end position="102"/>
    </location>
    <ligand>
        <name>NADP(+)</name>
        <dbReference type="ChEBI" id="CHEBI:58349"/>
    </ligand>
</feature>
<feature type="binding site" evidence="5">
    <location>
        <position position="203"/>
    </location>
    <ligand>
        <name>substrate</name>
    </ligand>
</feature>
<protein>
    <recommendedName>
        <fullName evidence="5">GDP-L-fucose synthase</fullName>
        <ecNumber evidence="5">1.1.1.271</ecNumber>
    </recommendedName>
    <alternativeName>
        <fullName evidence="5">GDP-4-keto-6-deoxy-D-mannose-3,5-epimerase-4-reductase</fullName>
    </alternativeName>
</protein>
<dbReference type="EC" id="1.1.1.271" evidence="5"/>
<dbReference type="HAMAP" id="MF_00956">
    <property type="entry name" value="GDP_fucose_synth"/>
    <property type="match status" value="1"/>
</dbReference>
<comment type="function">
    <text evidence="5">Catalyzes the two-step NADP-dependent conversion of GDP-4-dehydro-6-deoxy-D-mannose to GDP-fucose, involving an epimerase and a reductase reaction.</text>
</comment>
<dbReference type="InterPro" id="IPR028614">
    <property type="entry name" value="GDP_fucose/colitose_synth"/>
</dbReference>
<keyword evidence="3 5" id="KW-0560">Oxidoreductase</keyword>
<feature type="active site" description="Proton donor/acceptor" evidence="5">
    <location>
        <position position="130"/>
    </location>
</feature>
<feature type="binding site" evidence="5">
    <location>
        <position position="134"/>
    </location>
    <ligand>
        <name>NADP(+)</name>
        <dbReference type="ChEBI" id="CHEBI:58349"/>
    </ligand>
</feature>
<keyword evidence="8" id="KW-1185">Reference proteome</keyword>
<evidence type="ECO:0000313" key="8">
    <source>
        <dbReference type="Proteomes" id="UP000007058"/>
    </source>
</evidence>
<dbReference type="GO" id="GO:0042351">
    <property type="term" value="P:'de novo' GDP-L-fucose biosynthetic process"/>
    <property type="evidence" value="ECO:0007669"/>
    <property type="project" value="UniProtKB-UniRule"/>
</dbReference>
<accession>Q2W972</accession>
<comment type="similarity">
    <text evidence="1 5">Belongs to the NAD(P)-dependent epimerase/dehydratase family. Fucose synthase subfamily.</text>
</comment>
<comment type="catalytic activity">
    <reaction evidence="5">
        <text>GDP-beta-L-fucose + NADP(+) = GDP-4-dehydro-alpha-D-rhamnose + NADPH + H(+)</text>
        <dbReference type="Rhea" id="RHEA:18885"/>
        <dbReference type="ChEBI" id="CHEBI:15378"/>
        <dbReference type="ChEBI" id="CHEBI:57273"/>
        <dbReference type="ChEBI" id="CHEBI:57783"/>
        <dbReference type="ChEBI" id="CHEBI:57964"/>
        <dbReference type="ChEBI" id="CHEBI:58349"/>
        <dbReference type="EC" id="1.1.1.271"/>
    </reaction>
</comment>
<dbReference type="AlphaFoldDB" id="Q2W972"/>
<evidence type="ECO:0000259" key="6">
    <source>
        <dbReference type="Pfam" id="PF01370"/>
    </source>
</evidence>
<dbReference type="InterPro" id="IPR036291">
    <property type="entry name" value="NAD(P)-bd_dom_sf"/>
</dbReference>
<feature type="domain" description="NAD-dependent epimerase/dehydratase" evidence="6">
    <location>
        <begin position="1"/>
        <end position="231"/>
    </location>
</feature>
<dbReference type="PANTHER" id="PTHR43238:SF1">
    <property type="entry name" value="GDP-L-FUCOSE SYNTHASE"/>
    <property type="match status" value="1"/>
</dbReference>
<dbReference type="HOGENOM" id="CLU_007383_18_0_5"/>
<dbReference type="GO" id="GO:0050577">
    <property type="term" value="F:GDP-L-fucose synthase activity"/>
    <property type="evidence" value="ECO:0007669"/>
    <property type="project" value="UniProtKB-UniRule"/>
</dbReference>
<dbReference type="Gene3D" id="3.40.50.720">
    <property type="entry name" value="NAD(P)-binding Rossmann-like Domain"/>
    <property type="match status" value="1"/>
</dbReference>
<feature type="binding site" evidence="5">
    <location>
        <position position="196"/>
    </location>
    <ligand>
        <name>substrate</name>
    </ligand>
</feature>
<feature type="binding site" evidence="5">
    <location>
        <position position="181"/>
    </location>
    <ligand>
        <name>substrate</name>
    </ligand>
</feature>
<comment type="pathway">
    <text evidence="5">Nucleotide-sugar biosynthesis; GDP-L-fucose biosynthesis via de novo pathway; GDP-L-fucose from GDP-alpha-D-mannose: step 2/2.</text>
</comment>
<keyword evidence="4 5" id="KW-0413">Isomerase</keyword>
<organism evidence="7 8">
    <name type="scientific">Paramagnetospirillum magneticum (strain ATCC 700264 / AMB-1)</name>
    <name type="common">Magnetospirillum magneticum</name>
    <dbReference type="NCBI Taxonomy" id="342108"/>
    <lineage>
        <taxon>Bacteria</taxon>
        <taxon>Pseudomonadati</taxon>
        <taxon>Pseudomonadota</taxon>
        <taxon>Alphaproteobacteria</taxon>
        <taxon>Rhodospirillales</taxon>
        <taxon>Magnetospirillaceae</taxon>
        <taxon>Paramagnetospirillum</taxon>
    </lineage>
</organism>
<dbReference type="SUPFAM" id="SSF51735">
    <property type="entry name" value="NAD(P)-binding Rossmann-fold domains"/>
    <property type="match status" value="1"/>
</dbReference>
<evidence type="ECO:0000256" key="2">
    <source>
        <dbReference type="ARBA" id="ARBA00022857"/>
    </source>
</evidence>
<feature type="binding site" evidence="5">
    <location>
        <position position="263"/>
    </location>
    <ligand>
        <name>substrate</name>
    </ligand>
</feature>
<dbReference type="EMBL" id="AP007255">
    <property type="protein sequence ID" value="BAE49603.1"/>
    <property type="molecule type" value="Genomic_DNA"/>
</dbReference>
<dbReference type="Proteomes" id="UP000007058">
    <property type="component" value="Chromosome"/>
</dbReference>
<evidence type="ECO:0000256" key="5">
    <source>
        <dbReference type="HAMAP-Rule" id="MF_00956"/>
    </source>
</evidence>
<dbReference type="STRING" id="342108.amb0799"/>
<dbReference type="PANTHER" id="PTHR43238">
    <property type="entry name" value="GDP-L-FUCOSE SYNTHASE"/>
    <property type="match status" value="1"/>
</dbReference>
<dbReference type="Pfam" id="PF01370">
    <property type="entry name" value="Epimerase"/>
    <property type="match status" value="1"/>
</dbReference>
<feature type="site" description="Important for catalytic activity" evidence="5">
    <location>
        <position position="103"/>
    </location>
</feature>
<dbReference type="KEGG" id="mag:amb0799"/>
<evidence type="ECO:0000256" key="4">
    <source>
        <dbReference type="ARBA" id="ARBA00023235"/>
    </source>
</evidence>
<dbReference type="GO" id="GO:0070401">
    <property type="term" value="F:NADP+ binding"/>
    <property type="evidence" value="ECO:0007669"/>
    <property type="project" value="UniProtKB-UniRule"/>
</dbReference>
<keyword evidence="5" id="KW-0511">Multifunctional enzyme</keyword>
<reference evidence="7 8" key="1">
    <citation type="journal article" date="2005" name="DNA Res.">
        <title>Complete genome sequence of the facultative anaerobic magnetotactic bacterium Magnetospirillum sp. strain AMB-1.</title>
        <authorList>
            <person name="Matsunaga T."/>
            <person name="Okamura Y."/>
            <person name="Fukuda Y."/>
            <person name="Wahyudi A.T."/>
            <person name="Murase Y."/>
            <person name="Takeyama H."/>
        </authorList>
    </citation>
    <scope>NUCLEOTIDE SEQUENCE [LARGE SCALE GENOMIC DNA]</scope>
    <source>
        <strain evidence="8">ATCC 700264 / AMB-1</strain>
    </source>
</reference>
<dbReference type="UniPathway" id="UPA00128">
    <property type="reaction ID" value="UER00191"/>
</dbReference>
<sequence>MFVAGHRGMAGSAILRRLQSEDCETLTVDRLALDLRNQSAVEAWMEDKRPDAVFLAAALVGGIRANSTRPAEFLYDNLAVEMNVIHAAHRVGVSRLLFLGSSCAYPREAAQPMAESSMLTGPLEPTNEAYAIAKIAGIKLCEAYHRQYGRHFMSAVPASLIGPGDRFDAENGHVGAALVMKFHDAVQRGADTVELWGTGSPIREFLYVDDLADACVFLMKSLGGGEIINVGSGIEASIRELAELTARVVGFKGKLSFDTTKPDGMMRKLVDSTRIRAMGWQAATSLEESIRRGYEWYLANSKA</sequence>
<keyword evidence="2 5" id="KW-0521">NADP</keyword>
<evidence type="ECO:0000313" key="7">
    <source>
        <dbReference type="EMBL" id="BAE49603.1"/>
    </source>
</evidence>
<dbReference type="Gene3D" id="3.90.25.10">
    <property type="entry name" value="UDP-galactose 4-epimerase, domain 1"/>
    <property type="match status" value="1"/>
</dbReference>
<feature type="binding site" evidence="5">
    <location>
        <position position="173"/>
    </location>
    <ligand>
        <name>NADP(+)</name>
        <dbReference type="ChEBI" id="CHEBI:58349"/>
    </ligand>
</feature>
<feature type="binding site" evidence="5">
    <location>
        <begin position="5"/>
        <end position="11"/>
    </location>
    <ligand>
        <name>NADP(+)</name>
        <dbReference type="ChEBI" id="CHEBI:58349"/>
    </ligand>
</feature>
<name>Q2W972_PARM1</name>
<dbReference type="CDD" id="cd05239">
    <property type="entry name" value="GDP_FS_SDR_e"/>
    <property type="match status" value="1"/>
</dbReference>
<feature type="site" description="Important for catalytic activity" evidence="5">
    <location>
        <position position="101"/>
    </location>
</feature>
<gene>
    <name evidence="5" type="primary">fcl</name>
    <name evidence="7" type="ordered locus">amb0799</name>
</gene>
<evidence type="ECO:0000256" key="1">
    <source>
        <dbReference type="ARBA" id="ARBA00005959"/>
    </source>
</evidence>
<evidence type="ECO:0000256" key="3">
    <source>
        <dbReference type="ARBA" id="ARBA00023002"/>
    </source>
</evidence>
<proteinExistence type="inferred from homology"/>
<dbReference type="GO" id="GO:0016853">
    <property type="term" value="F:isomerase activity"/>
    <property type="evidence" value="ECO:0007669"/>
    <property type="project" value="UniProtKB-KW"/>
</dbReference>
<comment type="caution">
    <text evidence="5">Lacks conserved residue(s) required for the propagation of feature annotation.</text>
</comment>
<dbReference type="InterPro" id="IPR001509">
    <property type="entry name" value="Epimerase_deHydtase"/>
</dbReference>